<dbReference type="PROSITE" id="PS50931">
    <property type="entry name" value="HTH_LYSR"/>
    <property type="match status" value="1"/>
</dbReference>
<dbReference type="PANTHER" id="PTHR30419:SF28">
    <property type="entry name" value="HTH-TYPE TRANSCRIPTIONAL REGULATOR BSDA"/>
    <property type="match status" value="1"/>
</dbReference>
<gene>
    <name evidence="6" type="ORF">ACFOSE_04140</name>
</gene>
<dbReference type="SUPFAM" id="SSF53850">
    <property type="entry name" value="Periplasmic binding protein-like II"/>
    <property type="match status" value="1"/>
</dbReference>
<dbReference type="EMBL" id="JBHSAC010000037">
    <property type="protein sequence ID" value="MFC3931974.1"/>
    <property type="molecule type" value="Genomic_DNA"/>
</dbReference>
<keyword evidence="4" id="KW-0804">Transcription</keyword>
<evidence type="ECO:0000256" key="2">
    <source>
        <dbReference type="ARBA" id="ARBA00023015"/>
    </source>
</evidence>
<dbReference type="RefSeq" id="WP_380430884.1">
    <property type="nucleotide sequence ID" value="NZ_JBHSAC010000037.1"/>
</dbReference>
<evidence type="ECO:0000256" key="4">
    <source>
        <dbReference type="ARBA" id="ARBA00023163"/>
    </source>
</evidence>
<comment type="caution">
    <text evidence="6">The sequence shown here is derived from an EMBL/GenBank/DDBJ whole genome shotgun (WGS) entry which is preliminary data.</text>
</comment>
<dbReference type="InterPro" id="IPR000847">
    <property type="entry name" value="LysR_HTH_N"/>
</dbReference>
<dbReference type="PANTHER" id="PTHR30419">
    <property type="entry name" value="HTH-TYPE TRANSCRIPTIONAL REGULATOR YBHD"/>
    <property type="match status" value="1"/>
</dbReference>
<evidence type="ECO:0000256" key="1">
    <source>
        <dbReference type="ARBA" id="ARBA00009437"/>
    </source>
</evidence>
<dbReference type="InterPro" id="IPR036388">
    <property type="entry name" value="WH-like_DNA-bd_sf"/>
</dbReference>
<dbReference type="Gene3D" id="3.40.190.290">
    <property type="match status" value="1"/>
</dbReference>
<name>A0ABV8D1N6_9STRE</name>
<protein>
    <submittedName>
        <fullName evidence="6">LysR family transcriptional regulator</fullName>
    </submittedName>
</protein>
<feature type="domain" description="HTH lysR-type" evidence="5">
    <location>
        <begin position="1"/>
        <end position="58"/>
    </location>
</feature>
<keyword evidence="3" id="KW-0238">DNA-binding</keyword>
<dbReference type="InterPro" id="IPR050950">
    <property type="entry name" value="HTH-type_LysR_regulators"/>
</dbReference>
<dbReference type="Proteomes" id="UP001595901">
    <property type="component" value="Unassembled WGS sequence"/>
</dbReference>
<keyword evidence="7" id="KW-1185">Reference proteome</keyword>
<dbReference type="Gene3D" id="1.10.10.10">
    <property type="entry name" value="Winged helix-like DNA-binding domain superfamily/Winged helix DNA-binding domain"/>
    <property type="match status" value="1"/>
</dbReference>
<accession>A0ABV8D1N6</accession>
<evidence type="ECO:0000256" key="3">
    <source>
        <dbReference type="ARBA" id="ARBA00023125"/>
    </source>
</evidence>
<dbReference type="SUPFAM" id="SSF46785">
    <property type="entry name" value="Winged helix' DNA-binding domain"/>
    <property type="match status" value="1"/>
</dbReference>
<dbReference type="Pfam" id="PF00126">
    <property type="entry name" value="HTH_1"/>
    <property type="match status" value="1"/>
</dbReference>
<reference evidence="7" key="1">
    <citation type="journal article" date="2019" name="Int. J. Syst. Evol. Microbiol.">
        <title>The Global Catalogue of Microorganisms (GCM) 10K type strain sequencing project: providing services to taxonomists for standard genome sequencing and annotation.</title>
        <authorList>
            <consortium name="The Broad Institute Genomics Platform"/>
            <consortium name="The Broad Institute Genome Sequencing Center for Infectious Disease"/>
            <person name="Wu L."/>
            <person name="Ma J."/>
        </authorList>
    </citation>
    <scope>NUCLEOTIDE SEQUENCE [LARGE SCALE GENOMIC DNA]</scope>
    <source>
        <strain evidence="7">CCUG 58728</strain>
    </source>
</reference>
<evidence type="ECO:0000259" key="5">
    <source>
        <dbReference type="PROSITE" id="PS50931"/>
    </source>
</evidence>
<dbReference type="InterPro" id="IPR005119">
    <property type="entry name" value="LysR_subst-bd"/>
</dbReference>
<organism evidence="6 7">
    <name type="scientific">Streptococcus dentapri</name>
    <dbReference type="NCBI Taxonomy" id="573564"/>
    <lineage>
        <taxon>Bacteria</taxon>
        <taxon>Bacillati</taxon>
        <taxon>Bacillota</taxon>
        <taxon>Bacilli</taxon>
        <taxon>Lactobacillales</taxon>
        <taxon>Streptococcaceae</taxon>
        <taxon>Streptococcus</taxon>
    </lineage>
</organism>
<dbReference type="Pfam" id="PF03466">
    <property type="entry name" value="LysR_substrate"/>
    <property type="match status" value="1"/>
</dbReference>
<evidence type="ECO:0000313" key="6">
    <source>
        <dbReference type="EMBL" id="MFC3931974.1"/>
    </source>
</evidence>
<keyword evidence="2" id="KW-0805">Transcription regulation</keyword>
<comment type="similarity">
    <text evidence="1">Belongs to the LysR transcriptional regulatory family.</text>
</comment>
<dbReference type="InterPro" id="IPR036390">
    <property type="entry name" value="WH_DNA-bd_sf"/>
</dbReference>
<evidence type="ECO:0000313" key="7">
    <source>
        <dbReference type="Proteomes" id="UP001595901"/>
    </source>
</evidence>
<proteinExistence type="inferred from homology"/>
<sequence length="294" mass="33842">MNFRDLEYFYQLSQLQSFTAVAKAFNVTQPTISYAIKRLETFFDCNLVVKDTAKRAVSLTPQGCILANHSKEMLHDLQRLNKELKQSQMIKTKIGFPPIIASYIVAQLTARQLPLSFLSDLQTIHGGSNELLEQLLDGEMELSLLGSLNPLVHPKLETKALWKKEFFFVLSENHPLATCKELSFADVLEENFILLDERHIHLNAFNILNGRYQNLAQVLVQLDDVYMVGQLIKENLGISLLTEISFPQRLEKIVKVPLKEDDIHFYISYAYLKTRHLSERSKGFIDILENLKRM</sequence>